<dbReference type="InterPro" id="IPR029063">
    <property type="entry name" value="SAM-dependent_MTases_sf"/>
</dbReference>
<dbReference type="FunFam" id="3.40.50.150:FF:000283">
    <property type="entry name" value="Class I SAM-dependent methyltransferase"/>
    <property type="match status" value="1"/>
</dbReference>
<dbReference type="GO" id="GO:0032259">
    <property type="term" value="P:methylation"/>
    <property type="evidence" value="ECO:0007669"/>
    <property type="project" value="UniProtKB-KW"/>
</dbReference>
<dbReference type="PANTHER" id="PTHR40048">
    <property type="entry name" value="RHAMNOSYL O-METHYLTRANSFERASE"/>
    <property type="match status" value="1"/>
</dbReference>
<dbReference type="GO" id="GO:0071770">
    <property type="term" value="P:DIM/DIP cell wall layer assembly"/>
    <property type="evidence" value="ECO:0007669"/>
    <property type="project" value="TreeGrafter"/>
</dbReference>
<evidence type="ECO:0000313" key="15">
    <source>
        <dbReference type="Proteomes" id="UP000596196"/>
    </source>
</evidence>
<dbReference type="EMBL" id="CABWMC010000023">
    <property type="protein sequence ID" value="VXC40812.1"/>
    <property type="molecule type" value="Genomic_DNA"/>
</dbReference>
<dbReference type="EMBL" id="ACMP01000054">
    <property type="protein sequence ID" value="EEL71559.1"/>
    <property type="molecule type" value="Genomic_DNA"/>
</dbReference>
<accession>A0A084J676</accession>
<dbReference type="Proteomes" id="UP000236165">
    <property type="component" value="Unassembled WGS sequence"/>
</dbReference>
<accession>C2XSA7</accession>
<dbReference type="EMBL" id="MRWU01000002">
    <property type="protein sequence ID" value="OSX95714.1"/>
    <property type="molecule type" value="Genomic_DNA"/>
</dbReference>
<accession>A0A653YEC8</accession>
<gene>
    <name evidence="3" type="ORF">B7492_09475</name>
    <name evidence="9" type="ORF">BACI71_30822</name>
    <name evidence="6" type="ORF">BACWE_28480</name>
    <name evidence="4" type="ORF">bcere0026_15720</name>
    <name evidence="8" type="ORF">FC701_18335</name>
    <name evidence="7" type="ORF">I6G81_09105</name>
    <name evidence="5" type="ORF">S3E15_02192</name>
</gene>
<evidence type="ECO:0000313" key="14">
    <source>
        <dbReference type="Proteomes" id="UP000437562"/>
    </source>
</evidence>
<organism evidence="4">
    <name type="scientific">Bacillus mycoides</name>
    <dbReference type="NCBI Taxonomy" id="1405"/>
    <lineage>
        <taxon>Bacteria</taxon>
        <taxon>Bacillati</taxon>
        <taxon>Bacillota</taxon>
        <taxon>Bacilli</taxon>
        <taxon>Bacillales</taxon>
        <taxon>Bacillaceae</taxon>
        <taxon>Bacillus</taxon>
        <taxon>Bacillus cereus group</taxon>
    </lineage>
</organism>
<dbReference type="GO" id="GO:0008168">
    <property type="term" value="F:methyltransferase activity"/>
    <property type="evidence" value="ECO:0007669"/>
    <property type="project" value="UniProtKB-KW"/>
</dbReference>
<reference evidence="9 14" key="6">
    <citation type="submission" date="2019-10" db="EMBL/GenBank/DDBJ databases">
        <authorList>
            <person name="Karimi E."/>
        </authorList>
    </citation>
    <scope>NUCLEOTIDE SEQUENCE [LARGE SCALE GENOMIC DNA]</scope>
    <source>
        <strain evidence="9">Bacillus sp. 71</strain>
    </source>
</reference>
<evidence type="ECO:0000313" key="4">
    <source>
        <dbReference type="EMBL" id="EEL71559.1"/>
    </source>
</evidence>
<evidence type="ECO:0000313" key="3">
    <source>
        <dbReference type="EMBL" id="ARJ21466.1"/>
    </source>
</evidence>
<dbReference type="EMBL" id="MKZQ01000035">
    <property type="protein sequence ID" value="PJN69808.1"/>
    <property type="molecule type" value="Genomic_DNA"/>
</dbReference>
<evidence type="ECO:0000313" key="13">
    <source>
        <dbReference type="Proteomes" id="UP000305524"/>
    </source>
</evidence>
<dbReference type="Proteomes" id="UP000596196">
    <property type="component" value="Chromosome"/>
</dbReference>
<evidence type="ECO:0000313" key="11">
    <source>
        <dbReference type="Proteomes" id="UP000194131"/>
    </source>
</evidence>
<dbReference type="GO" id="GO:0005886">
    <property type="term" value="C:plasma membrane"/>
    <property type="evidence" value="ECO:0007669"/>
    <property type="project" value="TreeGrafter"/>
</dbReference>
<dbReference type="Proteomes" id="UP000001753">
    <property type="component" value="Chromosome"/>
</dbReference>
<evidence type="ECO:0000256" key="2">
    <source>
        <dbReference type="ARBA" id="ARBA00022679"/>
    </source>
</evidence>
<dbReference type="Pfam" id="PF13578">
    <property type="entry name" value="Methyltransf_24"/>
    <property type="match status" value="1"/>
</dbReference>
<dbReference type="KEGG" id="bmyo:BG05_4209"/>
<reference evidence="4" key="1">
    <citation type="journal article" date="2012" name="Genome Res.">
        <title>Genomic characterization of the Bacillus cereus sensu lato species: Backdrop to the evolution of Bacillus anthracis.</title>
        <authorList>
            <person name="Zwick M.E."/>
            <person name="Joseph S.J."/>
            <person name="Didelot X."/>
            <person name="Chen P.E."/>
            <person name="Bishop-Lilly K.A."/>
            <person name="Stewart A.C."/>
            <person name="Willner K."/>
            <person name="Nolan N."/>
            <person name="Lentz S."/>
            <person name="Thomason M.K."/>
            <person name="Sozhamannan S."/>
            <person name="Mateczun A.J."/>
            <person name="Du L."/>
            <person name="Read T.D."/>
        </authorList>
    </citation>
    <scope>NUCLEOTIDE SEQUENCE [LARGE SCALE GENOMIC DNA]</scope>
    <source>
        <strain evidence="4">AH603</strain>
    </source>
</reference>
<dbReference type="RefSeq" id="WP_002030981.1">
    <property type="nucleotide sequence ID" value="NZ_CM000737.1"/>
</dbReference>
<protein>
    <submittedName>
        <fullName evidence="7">Class I SAM-dependent methyltransferase</fullName>
    </submittedName>
</protein>
<reference evidence="7 15" key="7">
    <citation type="submission" date="2020-12" db="EMBL/GenBank/DDBJ databases">
        <title>FDA dAtabase for Regulatory Grade micrObial Sequences (FDA-ARGOS): Supporting development and validation of Infectious Disease Dx tests.</title>
        <authorList>
            <person name="Nelson B."/>
            <person name="Plummer A."/>
            <person name="Tallon L."/>
            <person name="Sadzewicz L."/>
            <person name="Zhao X."/>
            <person name="Boylan J."/>
            <person name="Ott S."/>
            <person name="Bowen H."/>
            <person name="Vavikolanu K."/>
            <person name="Mehta A."/>
            <person name="Aluvathingal J."/>
            <person name="Nadendla S."/>
            <person name="Myers T."/>
            <person name="Yan Y."/>
            <person name="Sichtig H."/>
        </authorList>
    </citation>
    <scope>NUCLEOTIDE SEQUENCE [LARGE SCALE GENOMIC DNA]</scope>
    <source>
        <strain evidence="7 15">FDAARGOS_924</strain>
    </source>
</reference>
<evidence type="ECO:0000313" key="6">
    <source>
        <dbReference type="EMBL" id="PJN69808.1"/>
    </source>
</evidence>
<reference evidence="3 10" key="4">
    <citation type="submission" date="2017-04" db="EMBL/GenBank/DDBJ databases">
        <title>The Characteristic of a Fine Plant Growth-Promoting Rhizobacteria Bacillus mycoides Gnyt1 and its Whole Genome Sequencing Analysis.</title>
        <authorList>
            <person name="Li J.H."/>
            <person name="Yao T."/>
        </authorList>
    </citation>
    <scope>NUCLEOTIDE SEQUENCE [LARGE SCALE GENOMIC DNA]</scope>
    <source>
        <strain evidence="3 10">Gnyt1</strain>
    </source>
</reference>
<reference evidence="8 13" key="5">
    <citation type="journal article" date="2019" name="Environ. Microbiol.">
        <title>An active ?-lactamase is a part of an orchestrated cell wall stress resistance network of Bacillus subtilis and related rhizosphere species.</title>
        <authorList>
            <person name="Bucher T."/>
            <person name="Keren-Paz A."/>
            <person name="Hausser J."/>
            <person name="Olender T."/>
            <person name="Cytryn E."/>
            <person name="Kolodkin-Gal I."/>
        </authorList>
    </citation>
    <scope>NUCLEOTIDE SEQUENCE [LARGE SCALE GENOMIC DNA]</scope>
    <source>
        <strain evidence="8 13">I186</strain>
    </source>
</reference>
<keyword evidence="1 7" id="KW-0489">Methyltransferase</keyword>
<proteinExistence type="predicted"/>
<reference evidence="6 12" key="2">
    <citation type="submission" date="2016-10" db="EMBL/GenBank/DDBJ databases">
        <title>Genome Sequence of Bacillus weihenstephanensis GM6LP.</title>
        <authorList>
            <person name="Poehlein A."/>
            <person name="Wemheuer F."/>
            <person name="Hollensteiner J."/>
            <person name="Wemheuer B."/>
        </authorList>
    </citation>
    <scope>NUCLEOTIDE SEQUENCE [LARGE SCALE GENOMIC DNA]</scope>
    <source>
        <strain evidence="6 12">GM6LP</strain>
    </source>
</reference>
<sequence>MNWVTHKPSFEFENFSPIIRSQSAWSGHLDFAYDLVRFEEPATLVELGTHLGASFFSFCQGVKDGGLATKCFAVDTWAGDGHTGPYGEGVFQIVEKVVRDNYLNIGNLIRSTFDDALDEFQDETINLLHIDGYHTYEAVSHDYKTWLPKVAKNGIVLFHDIEVKNGDFGVYKFWDEVKVKYPHFQFGHSYGLGVLFPKGCSDKFSEILKNKEEIQNMYK</sequence>
<dbReference type="SUPFAM" id="SSF53335">
    <property type="entry name" value="S-adenosyl-L-methionine-dependent methyltransferases"/>
    <property type="match status" value="1"/>
</dbReference>
<dbReference type="EMBL" id="CP020743">
    <property type="protein sequence ID" value="ARJ21466.1"/>
    <property type="molecule type" value="Genomic_DNA"/>
</dbReference>
<evidence type="ECO:0000313" key="5">
    <source>
        <dbReference type="EMBL" id="OSX95714.1"/>
    </source>
</evidence>
<evidence type="ECO:0000313" key="8">
    <source>
        <dbReference type="EMBL" id="TKI83281.1"/>
    </source>
</evidence>
<dbReference type="KEGG" id="bww:bwei_3257"/>
<dbReference type="Proteomes" id="UP000305524">
    <property type="component" value="Unassembled WGS sequence"/>
</dbReference>
<evidence type="ECO:0000313" key="10">
    <source>
        <dbReference type="Proteomes" id="UP000192932"/>
    </source>
</evidence>
<name>A0A084J676_BACMY</name>
<evidence type="ECO:0000313" key="12">
    <source>
        <dbReference type="Proteomes" id="UP000236165"/>
    </source>
</evidence>
<dbReference type="EMBL" id="CP065877">
    <property type="protein sequence ID" value="QQA17596.1"/>
    <property type="molecule type" value="Genomic_DNA"/>
</dbReference>
<dbReference type="HOGENOM" id="CLU_070333_1_0_9"/>
<dbReference type="GeneID" id="66263225"/>
<evidence type="ECO:0000256" key="1">
    <source>
        <dbReference type="ARBA" id="ARBA00022603"/>
    </source>
</evidence>
<dbReference type="EMBL" id="SZOD01000443">
    <property type="protein sequence ID" value="TKI83281.1"/>
    <property type="molecule type" value="Genomic_DNA"/>
</dbReference>
<reference evidence="5 11" key="3">
    <citation type="submission" date="2016-12" db="EMBL/GenBank/DDBJ databases">
        <title>Genome Sequences of Twelve Sporeforming Bacillus Species Isolated from Foods.</title>
        <authorList>
            <person name="De Jong A."/>
            <person name="Holsappel S."/>
            <person name="Kuipers O.P."/>
        </authorList>
    </citation>
    <scope>NUCLEOTIDE SEQUENCE [LARGE SCALE GENOMIC DNA]</scope>
    <source>
        <strain evidence="5 11">S3E15</strain>
    </source>
</reference>
<dbReference type="PANTHER" id="PTHR40048:SF1">
    <property type="entry name" value="RHAMNOSYL O-METHYLTRANSFERASE"/>
    <property type="match status" value="1"/>
</dbReference>
<dbReference type="Proteomes" id="UP000437562">
    <property type="component" value="Unassembled WGS sequence"/>
</dbReference>
<dbReference type="OMA" id="KFWDEVT"/>
<dbReference type="AlphaFoldDB" id="A0A084J676"/>
<evidence type="ECO:0000313" key="7">
    <source>
        <dbReference type="EMBL" id="QQA17596.1"/>
    </source>
</evidence>
<keyword evidence="2 8" id="KW-0808">Transferase</keyword>
<dbReference type="Gene3D" id="3.40.50.150">
    <property type="entry name" value="Vaccinia Virus protein VP39"/>
    <property type="match status" value="1"/>
</dbReference>
<accession>A0A0B5SGK1</accession>
<evidence type="ECO:0000313" key="9">
    <source>
        <dbReference type="EMBL" id="VXC40812.1"/>
    </source>
</evidence>
<keyword evidence="15" id="KW-1185">Reference proteome</keyword>
<dbReference type="Proteomes" id="UP000194131">
    <property type="component" value="Unassembled WGS sequence"/>
</dbReference>
<dbReference type="Proteomes" id="UP000192932">
    <property type="component" value="Chromosome"/>
</dbReference>